<dbReference type="EMBL" id="CP109965">
    <property type="protein sequence ID" value="WAJ71090.1"/>
    <property type="molecule type" value="Genomic_DNA"/>
</dbReference>
<dbReference type="Pfam" id="PF11993">
    <property type="entry name" value="VC2046"/>
    <property type="match status" value="1"/>
</dbReference>
<dbReference type="Proteomes" id="UP001163726">
    <property type="component" value="Chromosome"/>
</dbReference>
<evidence type="ECO:0000313" key="1">
    <source>
        <dbReference type="EMBL" id="WAJ71090.1"/>
    </source>
</evidence>
<proteinExistence type="predicted"/>
<name>A0ABY7ANF7_9ALTE</name>
<keyword evidence="2" id="KW-1185">Reference proteome</keyword>
<evidence type="ECO:0000313" key="2">
    <source>
        <dbReference type="Proteomes" id="UP001163726"/>
    </source>
</evidence>
<dbReference type="RefSeq" id="WP_268075554.1">
    <property type="nucleotide sequence ID" value="NZ_CP109965.1"/>
</dbReference>
<accession>A0ABY7ANF7</accession>
<reference evidence="1" key="1">
    <citation type="submission" date="2022-10" db="EMBL/GenBank/DDBJ databases">
        <title>Catenovulum adriacola sp. nov. isolated in the Harbour of Susak.</title>
        <authorList>
            <person name="Schoch T."/>
            <person name="Reich S.J."/>
            <person name="Stoeferle S."/>
            <person name="Flaiz M."/>
            <person name="Kazda M."/>
            <person name="Riedel C.U."/>
            <person name="Duerre P."/>
        </authorList>
    </citation>
    <scope>NUCLEOTIDE SEQUENCE</scope>
    <source>
        <strain evidence="1">TS8</strain>
    </source>
</reference>
<gene>
    <name evidence="1" type="ORF">OLW01_04600</name>
</gene>
<protein>
    <submittedName>
        <fullName evidence="1">VC2046/SO_2500 family protein</fullName>
    </submittedName>
</protein>
<organism evidence="1 2">
    <name type="scientific">Catenovulum adriaticum</name>
    <dbReference type="NCBI Taxonomy" id="2984846"/>
    <lineage>
        <taxon>Bacteria</taxon>
        <taxon>Pseudomonadati</taxon>
        <taxon>Pseudomonadota</taxon>
        <taxon>Gammaproteobacteria</taxon>
        <taxon>Alteromonadales</taxon>
        <taxon>Alteromonadaceae</taxon>
        <taxon>Catenovulum</taxon>
    </lineage>
</organism>
<dbReference type="InterPro" id="IPR021879">
    <property type="entry name" value="VC2046_fam"/>
</dbReference>
<sequence>MSISFENPLNESAFAGRLNQAVNANQRYDFALTLACLSQNVAEQAQFSLPDGQANEENDVESQLKAELGVHTFNKLAADDNAYLTAVNASYTLNQSGILQTKLLTYLQPEALSQFNDSEKLDDTLVANLDRHSLYRLQQADAQNKVNSKPEADATQLYDILNKINHVQVA</sequence>